<dbReference type="Proteomes" id="UP001591681">
    <property type="component" value="Unassembled WGS sequence"/>
</dbReference>
<evidence type="ECO:0000313" key="3">
    <source>
        <dbReference type="EMBL" id="KAL2098082.1"/>
    </source>
</evidence>
<feature type="region of interest" description="Disordered" evidence="2">
    <location>
        <begin position="87"/>
        <end position="118"/>
    </location>
</feature>
<dbReference type="EMBL" id="JBHFQA010000006">
    <property type="protein sequence ID" value="KAL2098082.1"/>
    <property type="molecule type" value="Genomic_DNA"/>
</dbReference>
<keyword evidence="4" id="KW-1185">Reference proteome</keyword>
<feature type="compositionally biased region" description="Basic and acidic residues" evidence="2">
    <location>
        <begin position="408"/>
        <end position="418"/>
    </location>
</feature>
<keyword evidence="1" id="KW-0175">Coiled coil</keyword>
<sequence>MDHNCQSSVGREILQKRNPSLNTTSSPGSSVTYHCAREKSAGDSNKTTNTNTHRVEELETLISRLNNAMLTLQEENLKLHKRLRTSNTEMSAQITPDHSLDNSSRENETFSSENTDRNCSNSGLLQDIKYNQLKTENNHIKKTLIEAEKCSKQYARDLQKLLQKYEDLKAQNQILEQYNKQLVTDKSVLEKKLDDLVHKKIDLSQASLSSQTDALYADTGIDGQTEHCCRFSSESSITIDGAHHSHYSSERILTGVREEPKAVSEAVARLRKENQLLEEKLRQSSEKGAQAEKIAMRLSEEHAILQGCLQTVQWEKDLLQMEVRALHQDYINLTNSISHHLRDQVTGEHRPPEPCAPTPNHVPAFAVSESNSTELKESTFGSLGSTGCVAKKAPVIKRSKSSENITPRVKDRVHEGRKSTGSTPDKAPADHRRTKRGEMKLLTKKSSMQTVKHDQIDKDTIERIRIRYEEDEVMRAQRRVSQ</sequence>
<accession>A0ABD1KG29</accession>
<gene>
    <name evidence="3" type="ORF">ACEWY4_007289</name>
</gene>
<evidence type="ECO:0000313" key="4">
    <source>
        <dbReference type="Proteomes" id="UP001591681"/>
    </source>
</evidence>
<dbReference type="AlphaFoldDB" id="A0ABD1KG29"/>
<evidence type="ECO:0000256" key="2">
    <source>
        <dbReference type="SAM" id="MobiDB-lite"/>
    </source>
</evidence>
<proteinExistence type="predicted"/>
<reference evidence="3 4" key="1">
    <citation type="submission" date="2024-09" db="EMBL/GenBank/DDBJ databases">
        <title>A chromosome-level genome assembly of Gray's grenadier anchovy, Coilia grayii.</title>
        <authorList>
            <person name="Fu Z."/>
        </authorList>
    </citation>
    <scope>NUCLEOTIDE SEQUENCE [LARGE SCALE GENOMIC DNA]</scope>
    <source>
        <strain evidence="3">G4</strain>
        <tissue evidence="3">Muscle</tissue>
    </source>
</reference>
<feature type="compositionally biased region" description="Polar residues" evidence="2">
    <location>
        <begin position="87"/>
        <end position="96"/>
    </location>
</feature>
<feature type="compositionally biased region" description="Basic and acidic residues" evidence="2">
    <location>
        <begin position="427"/>
        <end position="441"/>
    </location>
</feature>
<comment type="caution">
    <text evidence="3">The sequence shown here is derived from an EMBL/GenBank/DDBJ whole genome shotgun (WGS) entry which is preliminary data.</text>
</comment>
<feature type="coiled-coil region" evidence="1">
    <location>
        <begin position="55"/>
        <end position="82"/>
    </location>
</feature>
<feature type="compositionally biased region" description="Polar residues" evidence="2">
    <location>
        <begin position="109"/>
        <end position="118"/>
    </location>
</feature>
<evidence type="ECO:0000256" key="1">
    <source>
        <dbReference type="SAM" id="Coils"/>
    </source>
</evidence>
<organism evidence="3 4">
    <name type="scientific">Coilia grayii</name>
    <name type="common">Gray's grenadier anchovy</name>
    <dbReference type="NCBI Taxonomy" id="363190"/>
    <lineage>
        <taxon>Eukaryota</taxon>
        <taxon>Metazoa</taxon>
        <taxon>Chordata</taxon>
        <taxon>Craniata</taxon>
        <taxon>Vertebrata</taxon>
        <taxon>Euteleostomi</taxon>
        <taxon>Actinopterygii</taxon>
        <taxon>Neopterygii</taxon>
        <taxon>Teleostei</taxon>
        <taxon>Clupei</taxon>
        <taxon>Clupeiformes</taxon>
        <taxon>Clupeoidei</taxon>
        <taxon>Engraulidae</taxon>
        <taxon>Coilinae</taxon>
        <taxon>Coilia</taxon>
    </lineage>
</organism>
<feature type="compositionally biased region" description="Basic and acidic residues" evidence="2">
    <location>
        <begin position="98"/>
        <end position="108"/>
    </location>
</feature>
<name>A0ABD1KG29_9TELE</name>
<protein>
    <submittedName>
        <fullName evidence="3">Uncharacterized protein</fullName>
    </submittedName>
</protein>
<feature type="compositionally biased region" description="Polar residues" evidence="2">
    <location>
        <begin position="17"/>
        <end position="32"/>
    </location>
</feature>
<feature type="region of interest" description="Disordered" evidence="2">
    <location>
        <begin position="399"/>
        <end position="456"/>
    </location>
</feature>
<feature type="region of interest" description="Disordered" evidence="2">
    <location>
        <begin position="1"/>
        <end position="32"/>
    </location>
</feature>
<feature type="coiled-coil region" evidence="1">
    <location>
        <begin position="151"/>
        <end position="185"/>
    </location>
</feature>